<comment type="caution">
    <text evidence="1">The sequence shown here is derived from an EMBL/GenBank/DDBJ whole genome shotgun (WGS) entry which is preliminary data.</text>
</comment>
<dbReference type="Proteomes" id="UP000319986">
    <property type="component" value="Unassembled WGS sequence"/>
</dbReference>
<sequence>MSSTDGGDFGIDQAVRVTVTHANETLVEFPVVRIGGIAEKVLGTVAVSDDTYVLTAFGSSISDNVSRPVMAVASALRARMTSSPDIRRMRLVADTGAAFHRSADTATLTAAVTVAEGIASVLGIGAVDFSSATGTPGPRPVGSLLPLVTTAVEEDRTRVGASSLPVSEAADEITVYLTATPVSGMVPGGSRSVILVPGPGGTDEEQLYAASPDRAATTAVIPVTAGTAAAVVEGESTGFAAGAGAVAAVLSAPVGSPATRTVRTTEDAR</sequence>
<reference evidence="1 2" key="1">
    <citation type="submission" date="2019-06" db="EMBL/GenBank/DDBJ databases">
        <title>Whole genome shotgun sequence of Corynebacterium variabile NBRC 15286.</title>
        <authorList>
            <person name="Hosoyama A."/>
            <person name="Uohara A."/>
            <person name="Ohji S."/>
            <person name="Ichikawa N."/>
        </authorList>
    </citation>
    <scope>NUCLEOTIDE SEQUENCE [LARGE SCALE GENOMIC DNA]</scope>
    <source>
        <strain evidence="1 2">NBRC 15286</strain>
    </source>
</reference>
<dbReference type="EMBL" id="BJNT01000017">
    <property type="protein sequence ID" value="GEC86880.1"/>
    <property type="molecule type" value="Genomic_DNA"/>
</dbReference>
<gene>
    <name evidence="1" type="ORF">CVA01_21940</name>
</gene>
<proteinExistence type="predicted"/>
<name>A0A4Y4C722_9CORY</name>
<evidence type="ECO:0000313" key="1">
    <source>
        <dbReference type="EMBL" id="GEC86880.1"/>
    </source>
</evidence>
<organism evidence="1 2">
    <name type="scientific">Corynebacterium variabile</name>
    <dbReference type="NCBI Taxonomy" id="1727"/>
    <lineage>
        <taxon>Bacteria</taxon>
        <taxon>Bacillati</taxon>
        <taxon>Actinomycetota</taxon>
        <taxon>Actinomycetes</taxon>
        <taxon>Mycobacteriales</taxon>
        <taxon>Corynebacteriaceae</taxon>
        <taxon>Corynebacterium</taxon>
    </lineage>
</organism>
<protein>
    <submittedName>
        <fullName evidence="1">Uncharacterized protein</fullName>
    </submittedName>
</protein>
<evidence type="ECO:0000313" key="2">
    <source>
        <dbReference type="Proteomes" id="UP000319986"/>
    </source>
</evidence>
<dbReference type="AlphaFoldDB" id="A0A4Y4C722"/>
<accession>A0A4Y4C722</accession>